<protein>
    <submittedName>
        <fullName evidence="2">Uncharacterized protein</fullName>
    </submittedName>
</protein>
<evidence type="ECO:0000256" key="1">
    <source>
        <dbReference type="SAM" id="MobiDB-lite"/>
    </source>
</evidence>
<sequence length="174" mass="19271">MDHADLCRHRLPALLHTTTETQADSTGSLCSSPRTTRPGQHLQWKALSKQLAVEGPSRERCLCKTSELTSFRQPSHSAAWHVPHAELTSASKQPNEALHPCAIDPQPHRPQTGISRVATRRKLVQQIVGPDAFDRVESITGARYVQSHPLADHWQLAQTNLGKPFNSHAEFAQA</sequence>
<dbReference type="Proteomes" id="UP001485043">
    <property type="component" value="Unassembled WGS sequence"/>
</dbReference>
<dbReference type="EMBL" id="JALJOV010000758">
    <property type="protein sequence ID" value="KAK9861448.1"/>
    <property type="molecule type" value="Genomic_DNA"/>
</dbReference>
<evidence type="ECO:0000313" key="2">
    <source>
        <dbReference type="EMBL" id="KAK9861448.1"/>
    </source>
</evidence>
<feature type="compositionally biased region" description="Polar residues" evidence="1">
    <location>
        <begin position="18"/>
        <end position="38"/>
    </location>
</feature>
<organism evidence="2 3">
    <name type="scientific">Apatococcus fuscideae</name>
    <dbReference type="NCBI Taxonomy" id="2026836"/>
    <lineage>
        <taxon>Eukaryota</taxon>
        <taxon>Viridiplantae</taxon>
        <taxon>Chlorophyta</taxon>
        <taxon>core chlorophytes</taxon>
        <taxon>Trebouxiophyceae</taxon>
        <taxon>Chlorellales</taxon>
        <taxon>Chlorellaceae</taxon>
        <taxon>Apatococcus</taxon>
    </lineage>
</organism>
<reference evidence="2 3" key="1">
    <citation type="journal article" date="2024" name="Nat. Commun.">
        <title>Phylogenomics reveals the evolutionary origins of lichenization in chlorophyte algae.</title>
        <authorList>
            <person name="Puginier C."/>
            <person name="Libourel C."/>
            <person name="Otte J."/>
            <person name="Skaloud P."/>
            <person name="Haon M."/>
            <person name="Grisel S."/>
            <person name="Petersen M."/>
            <person name="Berrin J.G."/>
            <person name="Delaux P.M."/>
            <person name="Dal Grande F."/>
            <person name="Keller J."/>
        </authorList>
    </citation>
    <scope>NUCLEOTIDE SEQUENCE [LARGE SCALE GENOMIC DNA]</scope>
    <source>
        <strain evidence="2 3">SAG 2523</strain>
    </source>
</reference>
<proteinExistence type="predicted"/>
<dbReference type="AlphaFoldDB" id="A0AAW1SYN2"/>
<name>A0AAW1SYN2_9CHLO</name>
<feature type="region of interest" description="Disordered" evidence="1">
    <location>
        <begin position="18"/>
        <end position="40"/>
    </location>
</feature>
<keyword evidence="3" id="KW-1185">Reference proteome</keyword>
<gene>
    <name evidence="2" type="ORF">WJX84_012422</name>
</gene>
<evidence type="ECO:0000313" key="3">
    <source>
        <dbReference type="Proteomes" id="UP001485043"/>
    </source>
</evidence>
<accession>A0AAW1SYN2</accession>
<comment type="caution">
    <text evidence="2">The sequence shown here is derived from an EMBL/GenBank/DDBJ whole genome shotgun (WGS) entry which is preliminary data.</text>
</comment>